<evidence type="ECO:0000256" key="2">
    <source>
        <dbReference type="ARBA" id="ARBA00010077"/>
    </source>
</evidence>
<dbReference type="AlphaFoldDB" id="A0A7R8UMZ3"/>
<dbReference type="Proteomes" id="UP000594454">
    <property type="component" value="Chromosome 2"/>
</dbReference>
<organism evidence="7 8">
    <name type="scientific">Hermetia illucens</name>
    <name type="common">Black soldier fly</name>
    <dbReference type="NCBI Taxonomy" id="343691"/>
    <lineage>
        <taxon>Eukaryota</taxon>
        <taxon>Metazoa</taxon>
        <taxon>Ecdysozoa</taxon>
        <taxon>Arthropoda</taxon>
        <taxon>Hexapoda</taxon>
        <taxon>Insecta</taxon>
        <taxon>Pterygota</taxon>
        <taxon>Neoptera</taxon>
        <taxon>Endopterygota</taxon>
        <taxon>Diptera</taxon>
        <taxon>Brachycera</taxon>
        <taxon>Stratiomyomorpha</taxon>
        <taxon>Stratiomyidae</taxon>
        <taxon>Hermetiinae</taxon>
        <taxon>Hermetia</taxon>
    </lineage>
</organism>
<evidence type="ECO:0000256" key="3">
    <source>
        <dbReference type="ARBA" id="ARBA00022517"/>
    </source>
</evidence>
<keyword evidence="8" id="KW-1185">Reference proteome</keyword>
<dbReference type="GO" id="GO:0000447">
    <property type="term" value="P:endonucleolytic cleavage in ITS1 to separate SSU-rRNA from 5.8S rRNA and LSU-rRNA from tricistronic rRNA transcript (SSU-rRNA, 5.8S rRNA, LSU-rRNA)"/>
    <property type="evidence" value="ECO:0007669"/>
    <property type="project" value="TreeGrafter"/>
</dbReference>
<evidence type="ECO:0000256" key="5">
    <source>
        <dbReference type="RuleBase" id="RU364132"/>
    </source>
</evidence>
<dbReference type="PANTHER" id="PTHR17602:SF4">
    <property type="entry name" value="RIBOSOME BIOGENESIS REGULATORY PROTEIN HOMOLOG"/>
    <property type="match status" value="1"/>
</dbReference>
<dbReference type="InParanoid" id="A0A7R8UMZ3"/>
<comment type="similarity">
    <text evidence="2 5">Belongs to the RRS1 family.</text>
</comment>
<proteinExistence type="inferred from homology"/>
<keyword evidence="4 5" id="KW-0539">Nucleus</keyword>
<dbReference type="Pfam" id="PF04939">
    <property type="entry name" value="RRS1"/>
    <property type="match status" value="1"/>
</dbReference>
<dbReference type="PANTHER" id="PTHR17602">
    <property type="entry name" value="RIBOSOME BIOGENESIS REGULATORY PROTEIN"/>
    <property type="match status" value="1"/>
</dbReference>
<dbReference type="OrthoDB" id="28455at2759"/>
<gene>
    <name evidence="7" type="ORF">HERILL_LOCUS5939</name>
</gene>
<dbReference type="EMBL" id="LR899010">
    <property type="protein sequence ID" value="CAD7082942.1"/>
    <property type="molecule type" value="Genomic_DNA"/>
</dbReference>
<feature type="compositionally biased region" description="Basic and acidic residues" evidence="6">
    <location>
        <begin position="283"/>
        <end position="303"/>
    </location>
</feature>
<protein>
    <recommendedName>
        <fullName evidence="5">Ribosome biogenesis regulatory protein</fullName>
    </recommendedName>
</protein>
<reference evidence="7 8" key="1">
    <citation type="submission" date="2020-11" db="EMBL/GenBank/DDBJ databases">
        <authorList>
            <person name="Wallbank WR R."/>
            <person name="Pardo Diaz C."/>
            <person name="Kozak K."/>
            <person name="Martin S."/>
            <person name="Jiggins C."/>
            <person name="Moest M."/>
            <person name="Warren A I."/>
            <person name="Generalovic N T."/>
            <person name="Byers J.R.P. K."/>
            <person name="Montejo-Kovacevich G."/>
            <person name="Yen C E."/>
        </authorList>
    </citation>
    <scope>NUCLEOTIDE SEQUENCE [LARGE SCALE GENOMIC DNA]</scope>
</reference>
<evidence type="ECO:0000256" key="6">
    <source>
        <dbReference type="SAM" id="MobiDB-lite"/>
    </source>
</evidence>
<feature type="region of interest" description="Disordered" evidence="6">
    <location>
        <begin position="283"/>
        <end position="350"/>
    </location>
</feature>
<comment type="subcellular location">
    <subcellularLocation>
        <location evidence="1 5">Nucleus</location>
    </subcellularLocation>
</comment>
<dbReference type="GO" id="GO:0005730">
    <property type="term" value="C:nucleolus"/>
    <property type="evidence" value="ECO:0007669"/>
    <property type="project" value="TreeGrafter"/>
</dbReference>
<accession>A0A7R8UMZ3</accession>
<sequence>MDVVQEVLEKQKRDLERYKPIIVEKHLEVRNDVGMMLCSDPNDLDEKVLKENKEDYLRELTRDNVQLLINEIWELPTERVDECIVAKLPAPTTVLPRIRKVPGPRALTKWEKFAKEKGIKKKKKDKKKFDEVLDKWVPTYGYRKADAEKQKEWVLEVPKNVDPMEDMFQKKIDVRNEKVAKNEIQRMKNIVRAKKIDAPRAGYLGPEVADSKTLRTVATVAKASTASVGKFQEKLPNEKQARGIGVKELIPGTKRKASHIGGESEKEENLALIKSILNKKPKIDVERAISLQKRDDRIERDQEQAGGGGKKKSKKGGRKGRGGAPKSGKKPKGGMGQRAVKKGGSGRKRR</sequence>
<comment type="function">
    <text evidence="5">Involved in ribosomal large subunit assembly.</text>
</comment>
<evidence type="ECO:0000256" key="4">
    <source>
        <dbReference type="ARBA" id="ARBA00023242"/>
    </source>
</evidence>
<dbReference type="FunCoup" id="A0A7R8UMZ3">
    <property type="interactions" value="1347"/>
</dbReference>
<evidence type="ECO:0000313" key="8">
    <source>
        <dbReference type="Proteomes" id="UP000594454"/>
    </source>
</evidence>
<evidence type="ECO:0000256" key="1">
    <source>
        <dbReference type="ARBA" id="ARBA00004123"/>
    </source>
</evidence>
<dbReference type="GO" id="GO:0042273">
    <property type="term" value="P:ribosomal large subunit biogenesis"/>
    <property type="evidence" value="ECO:0007669"/>
    <property type="project" value="TreeGrafter"/>
</dbReference>
<feature type="compositionally biased region" description="Basic residues" evidence="6">
    <location>
        <begin position="339"/>
        <end position="350"/>
    </location>
</feature>
<dbReference type="OMA" id="ACDKNRI"/>
<keyword evidence="3 5" id="KW-0690">Ribosome biogenesis</keyword>
<dbReference type="InterPro" id="IPR007023">
    <property type="entry name" value="Ribosom_reg"/>
</dbReference>
<evidence type="ECO:0000313" key="7">
    <source>
        <dbReference type="EMBL" id="CAD7082942.1"/>
    </source>
</evidence>
<feature type="compositionally biased region" description="Basic residues" evidence="6">
    <location>
        <begin position="309"/>
        <end position="332"/>
    </location>
</feature>
<name>A0A7R8UMZ3_HERIL</name>
<dbReference type="GO" id="GO:0030687">
    <property type="term" value="C:preribosome, large subunit precursor"/>
    <property type="evidence" value="ECO:0007669"/>
    <property type="project" value="TreeGrafter"/>
</dbReference>